<dbReference type="OrthoDB" id="6086604at2759"/>
<dbReference type="PANTHER" id="PTHR23312">
    <property type="entry name" value="ARMC5 ARMADILLO REPEAT-CONTAINING -RELATED"/>
    <property type="match status" value="1"/>
</dbReference>
<evidence type="ECO:0000259" key="1">
    <source>
        <dbReference type="Pfam" id="PF24768"/>
    </source>
</evidence>
<keyword evidence="3" id="KW-1185">Reference proteome</keyword>
<dbReference type="InterPro" id="IPR000225">
    <property type="entry name" value="Armadillo"/>
</dbReference>
<name>A0A2G8JXN6_STIJA</name>
<gene>
    <name evidence="2" type="ORF">BSL78_22622</name>
</gene>
<evidence type="ECO:0000313" key="3">
    <source>
        <dbReference type="Proteomes" id="UP000230750"/>
    </source>
</evidence>
<dbReference type="GO" id="GO:0009653">
    <property type="term" value="P:anatomical structure morphogenesis"/>
    <property type="evidence" value="ECO:0007669"/>
    <property type="project" value="TreeGrafter"/>
</dbReference>
<dbReference type="Pfam" id="PF24768">
    <property type="entry name" value="ARM_ARMC5"/>
    <property type="match status" value="1"/>
</dbReference>
<proteinExistence type="predicted"/>
<dbReference type="InterPro" id="IPR055445">
    <property type="entry name" value="ARM_ARMC5"/>
</dbReference>
<dbReference type="SMART" id="SM00185">
    <property type="entry name" value="ARM"/>
    <property type="match status" value="3"/>
</dbReference>
<dbReference type="Gene3D" id="1.25.10.10">
    <property type="entry name" value="Leucine-rich Repeat Variant"/>
    <property type="match status" value="1"/>
</dbReference>
<reference evidence="2 3" key="1">
    <citation type="journal article" date="2017" name="PLoS Biol.">
        <title>The sea cucumber genome provides insights into morphological evolution and visceral regeneration.</title>
        <authorList>
            <person name="Zhang X."/>
            <person name="Sun L."/>
            <person name="Yuan J."/>
            <person name="Sun Y."/>
            <person name="Gao Y."/>
            <person name="Zhang L."/>
            <person name="Li S."/>
            <person name="Dai H."/>
            <person name="Hamel J.F."/>
            <person name="Liu C."/>
            <person name="Yu Y."/>
            <person name="Liu S."/>
            <person name="Lin W."/>
            <person name="Guo K."/>
            <person name="Jin S."/>
            <person name="Xu P."/>
            <person name="Storey K.B."/>
            <person name="Huan P."/>
            <person name="Zhang T."/>
            <person name="Zhou Y."/>
            <person name="Zhang J."/>
            <person name="Lin C."/>
            <person name="Li X."/>
            <person name="Xing L."/>
            <person name="Huo D."/>
            <person name="Sun M."/>
            <person name="Wang L."/>
            <person name="Mercier A."/>
            <person name="Li F."/>
            <person name="Yang H."/>
            <person name="Xiang J."/>
        </authorList>
    </citation>
    <scope>NUCLEOTIDE SEQUENCE [LARGE SCALE GENOMIC DNA]</scope>
    <source>
        <strain evidence="2">Shaxun</strain>
        <tissue evidence="2">Muscle</tissue>
    </source>
</reference>
<organism evidence="2 3">
    <name type="scientific">Stichopus japonicus</name>
    <name type="common">Sea cucumber</name>
    <dbReference type="NCBI Taxonomy" id="307972"/>
    <lineage>
        <taxon>Eukaryota</taxon>
        <taxon>Metazoa</taxon>
        <taxon>Echinodermata</taxon>
        <taxon>Eleutherozoa</taxon>
        <taxon>Echinozoa</taxon>
        <taxon>Holothuroidea</taxon>
        <taxon>Aspidochirotacea</taxon>
        <taxon>Aspidochirotida</taxon>
        <taxon>Stichopodidae</taxon>
        <taxon>Apostichopus</taxon>
    </lineage>
</organism>
<feature type="domain" description="ARMC5-like ARM-repeats" evidence="1">
    <location>
        <begin position="146"/>
        <end position="439"/>
    </location>
</feature>
<sequence>MATSMTNRGSVFQDFFLHAHRGDRKILIKSLRDTRNYIRSKHYCERIVQFRDSGGLEILVKLLRETVSGSRKGPKQDDKVNMSNISTNISTSSTSSSRINVTVKVSHSKSHQNKVKTVPNISPEVEQTDESCNLRKSDSEETIRLEILNLCVSILATCCTEVDSKQKVKDAGCITILAKILKSESDEGVINRTARTIANLSKQAEVSACFHKQEFIPCLVQHLCESGDSNTKYSLVRALKILADTSEHRLSIIHHGGIKAILNSLTVTDENLIGLSIETVAEITHPYNFNNLKKPSWRNLWDAVGNQAEGSIHLILTLKETTKPSIAGQAFALLNNLMNSKAVRLAVGKCNKIAEFVELCRSLVVETSLPYLQCLAMCCKESVNRAKVKQSNGLDVLLSILKSSKVVHEKHIAIAGLVHFYHDDLALKYLCVNGLIEFLINYLKGYVDRELKVPLNHFVKPNYSFEETESVLISGAHSTVASQDSSQADIAHLEEIPNHTVIAGDAALQTHKADTSEVSLSSSALQTHKADTSEVSLSSTSLQTHKADTCEVSLSSTSLQTHKADTSEVSLSSTCLSSEETKSLSELSPTMKKYSKVKVTSNHLDETVGKTKSLDVITMTSKEDSTSEKLSSTASSPPIVVIGDVALEQSRLLTPTTTPQKEYRGGTAQFESCSVEGDQNTSFSATSPVGEIDANIYDEYSCFLDQSPTPYSPPSVDWSSVFTLREQQGYRGLSPQSNLSSRSSSVERDIPKYQYLSERSMSPYSDVSWTDETVEEEVQYSPIVSDVER</sequence>
<dbReference type="AlphaFoldDB" id="A0A2G8JXN6"/>
<dbReference type="InterPro" id="IPR016024">
    <property type="entry name" value="ARM-type_fold"/>
</dbReference>
<dbReference type="EMBL" id="MRZV01001111">
    <property type="protein sequence ID" value="PIK40536.1"/>
    <property type="molecule type" value="Genomic_DNA"/>
</dbReference>
<comment type="caution">
    <text evidence="2">The sequence shown here is derived from an EMBL/GenBank/DDBJ whole genome shotgun (WGS) entry which is preliminary data.</text>
</comment>
<dbReference type="STRING" id="307972.A0A2G8JXN6"/>
<accession>A0A2G8JXN6</accession>
<dbReference type="GO" id="GO:0005829">
    <property type="term" value="C:cytosol"/>
    <property type="evidence" value="ECO:0007669"/>
    <property type="project" value="TreeGrafter"/>
</dbReference>
<evidence type="ECO:0000313" key="2">
    <source>
        <dbReference type="EMBL" id="PIK40536.1"/>
    </source>
</evidence>
<dbReference type="PANTHER" id="PTHR23312:SF8">
    <property type="entry name" value="ARMADILLO REPEAT-CONTAINING PROTEIN 5"/>
    <property type="match status" value="1"/>
</dbReference>
<dbReference type="SUPFAM" id="SSF48371">
    <property type="entry name" value="ARM repeat"/>
    <property type="match status" value="1"/>
</dbReference>
<protein>
    <submittedName>
        <fullName evidence="2">Putative armadillo repeat-containing protein 5</fullName>
    </submittedName>
</protein>
<dbReference type="InterPro" id="IPR011989">
    <property type="entry name" value="ARM-like"/>
</dbReference>
<dbReference type="Proteomes" id="UP000230750">
    <property type="component" value="Unassembled WGS sequence"/>
</dbReference>